<dbReference type="EMBL" id="BSSD01000011">
    <property type="protein sequence ID" value="GLW94989.1"/>
    <property type="molecule type" value="Genomic_DNA"/>
</dbReference>
<dbReference type="AlphaFoldDB" id="A0A9W6QUU0"/>
<evidence type="ECO:0000313" key="1">
    <source>
        <dbReference type="EMBL" id="GLW94989.1"/>
    </source>
</evidence>
<dbReference type="Gene3D" id="3.40.50.12580">
    <property type="match status" value="1"/>
</dbReference>
<name>A0A9W6QUU0_9PSEU</name>
<proteinExistence type="predicted"/>
<protein>
    <recommendedName>
        <fullName evidence="3">CDP-Glycerol:Poly(Glycerophosphate) glycerophosphotransferase</fullName>
    </recommendedName>
</protein>
<comment type="caution">
    <text evidence="1">The sequence shown here is derived from an EMBL/GenBank/DDBJ whole genome shotgun (WGS) entry which is preliminary data.</text>
</comment>
<dbReference type="Proteomes" id="UP001165042">
    <property type="component" value="Unassembled WGS sequence"/>
</dbReference>
<keyword evidence="2" id="KW-1185">Reference proteome</keyword>
<organism evidence="1 2">
    <name type="scientific">Actinokineospora globicatena</name>
    <dbReference type="NCBI Taxonomy" id="103729"/>
    <lineage>
        <taxon>Bacteria</taxon>
        <taxon>Bacillati</taxon>
        <taxon>Actinomycetota</taxon>
        <taxon>Actinomycetes</taxon>
        <taxon>Pseudonocardiales</taxon>
        <taxon>Pseudonocardiaceae</taxon>
        <taxon>Actinokineospora</taxon>
    </lineage>
</organism>
<sequence length="568" mass="61564">MFADDRRATWERSHRVCVVIRTRTDLSRMLDVLRALDGDPRLDFYWTINEGSRFAGGVRERLARLDVQVVEWGQARSMVFDLIIAAHSDGALGELMGPVVTMAHGTGYNRRVLWRTEDADSPAGLSAKELTRGERVVAAAIGLSCESQVDQLSMANPHAVPRAFQMGDPTWDRMVANVDMRESFRRELGIGAHHRLIGISSTWGPDSTLGVDHLVVNRVVAALPHDEYRVVLILHPNVWTHHTGFGVRGLFGDAIEAGLVIVLPTTDWPAPLIAVDAFIGDHGSVSVYAAALGRPFLFAGRGDDELVKGSTTLDFVRAAGRLDAAADLRAQIVDAMRRYARSGVAEVARRAMGSQGRSLRLLQAKFYELMALDPPPQVPHPRRYSRLRLVRDDHGVTAFHCHPTLTVRPDCTVTVSVERYPAVLAEHRSPAHGGGAAVLVVDEHESNHQLKESAEVRVCGDDRDAAAVWGRITRTLLDSPCFLAAGVNGSRLLVGTRLGGRWDVRRVGGVPIDPGALAAAVYQLAVEPGCELSPSGVAGRGVSTVEVQVGAMTSTIAITRVSANAHSP</sequence>
<reference evidence="1" key="1">
    <citation type="submission" date="2023-02" db="EMBL/GenBank/DDBJ databases">
        <title>Actinokineospora globicatena NBRC 15670.</title>
        <authorList>
            <person name="Ichikawa N."/>
            <person name="Sato H."/>
            <person name="Tonouchi N."/>
        </authorList>
    </citation>
    <scope>NUCLEOTIDE SEQUENCE</scope>
    <source>
        <strain evidence="1">NBRC 15670</strain>
    </source>
</reference>
<gene>
    <name evidence="1" type="ORF">Aglo03_58050</name>
</gene>
<dbReference type="SUPFAM" id="SSF53756">
    <property type="entry name" value="UDP-Glycosyltransferase/glycogen phosphorylase"/>
    <property type="match status" value="1"/>
</dbReference>
<evidence type="ECO:0000313" key="2">
    <source>
        <dbReference type="Proteomes" id="UP001165042"/>
    </source>
</evidence>
<dbReference type="RefSeq" id="WP_285612892.1">
    <property type="nucleotide sequence ID" value="NZ_BSSD01000011.1"/>
</dbReference>
<evidence type="ECO:0008006" key="3">
    <source>
        <dbReference type="Google" id="ProtNLM"/>
    </source>
</evidence>
<dbReference type="InterPro" id="IPR043148">
    <property type="entry name" value="TagF_C"/>
</dbReference>
<accession>A0A9W6QUU0</accession>